<feature type="transmembrane region" description="Helical" evidence="1">
    <location>
        <begin position="66"/>
        <end position="85"/>
    </location>
</feature>
<dbReference type="STRING" id="1301915.JH146_0828"/>
<sequence length="91" mass="9881">MDLEGKCCLIHAIGGIIFGYLANYVYTAGLGMFSGISTLIFLFIGAVIFGHIFAKAFGEESLTQKQWLGCGVLPFFLVAIVVWVLKFNGLV</sequence>
<dbReference type="InterPro" id="IPR043941">
    <property type="entry name" value="EMC6-arch"/>
</dbReference>
<dbReference type="KEGG" id="mjh:JH146_0828"/>
<dbReference type="OrthoDB" id="64172at2157"/>
<dbReference type="RefSeq" id="WP_048201830.1">
    <property type="nucleotide sequence ID" value="NZ_CP009149.1"/>
</dbReference>
<dbReference type="GeneID" id="24891435"/>
<proteinExistence type="predicted"/>
<name>A0A076LJD1_9EURY</name>
<feature type="transmembrane region" description="Helical" evidence="1">
    <location>
        <begin position="7"/>
        <end position="26"/>
    </location>
</feature>
<accession>A0A076LJD1</accession>
<evidence type="ECO:0000313" key="3">
    <source>
        <dbReference type="Proteomes" id="UP000028781"/>
    </source>
</evidence>
<dbReference type="Proteomes" id="UP000028781">
    <property type="component" value="Chromosome"/>
</dbReference>
<evidence type="ECO:0000313" key="2">
    <source>
        <dbReference type="EMBL" id="AIJ05674.1"/>
    </source>
</evidence>
<reference evidence="2 3" key="1">
    <citation type="journal article" date="2015" name="Int. J. Syst. Evol. Microbiol.">
        <title>M ethanocaldococcus bathoardescens sp. nov., a hyperthermophilic methanogen isolated from a volcanically active deep-sea hydrothermal vent.</title>
        <authorList>
            <person name="Stewart L.C."/>
            <person name="Jung J.H."/>
            <person name="Kim Y.T."/>
            <person name="Kwon S.W."/>
            <person name="Park C.S."/>
            <person name="Holden J.F."/>
        </authorList>
    </citation>
    <scope>NUCLEOTIDE SEQUENCE [LARGE SCALE GENOMIC DNA]</scope>
    <source>
        <strain evidence="2 3">JH146</strain>
    </source>
</reference>
<dbReference type="EMBL" id="CP009149">
    <property type="protein sequence ID" value="AIJ05674.1"/>
    <property type="molecule type" value="Genomic_DNA"/>
</dbReference>
<keyword evidence="1" id="KW-1133">Transmembrane helix</keyword>
<keyword evidence="1" id="KW-0812">Transmembrane</keyword>
<gene>
    <name evidence="2" type="ORF">JH146_0828</name>
</gene>
<protein>
    <recommendedName>
        <fullName evidence="4">Transmembrane protein</fullName>
    </recommendedName>
</protein>
<keyword evidence="1" id="KW-0472">Membrane</keyword>
<keyword evidence="3" id="KW-1185">Reference proteome</keyword>
<organism evidence="2 3">
    <name type="scientific">Methanocaldococcus bathoardescens</name>
    <dbReference type="NCBI Taxonomy" id="1301915"/>
    <lineage>
        <taxon>Archaea</taxon>
        <taxon>Methanobacteriati</taxon>
        <taxon>Methanobacteriota</taxon>
        <taxon>Methanomada group</taxon>
        <taxon>Methanococci</taxon>
        <taxon>Methanococcales</taxon>
        <taxon>Methanocaldococcaceae</taxon>
        <taxon>Methanocaldococcus</taxon>
    </lineage>
</organism>
<dbReference type="HOGENOM" id="CLU_183480_0_0_2"/>
<evidence type="ECO:0000256" key="1">
    <source>
        <dbReference type="SAM" id="Phobius"/>
    </source>
</evidence>
<evidence type="ECO:0008006" key="4">
    <source>
        <dbReference type="Google" id="ProtNLM"/>
    </source>
</evidence>
<dbReference type="AlphaFoldDB" id="A0A076LJD1"/>
<feature type="transmembrane region" description="Helical" evidence="1">
    <location>
        <begin position="32"/>
        <end position="54"/>
    </location>
</feature>
<dbReference type="Pfam" id="PF19094">
    <property type="entry name" value="EMC6_arch"/>
    <property type="match status" value="1"/>
</dbReference>